<feature type="transmembrane region" description="Helical" evidence="1">
    <location>
        <begin position="20"/>
        <end position="40"/>
    </location>
</feature>
<keyword evidence="1" id="KW-0812">Transmembrane</keyword>
<accession>A0A0G1U359</accession>
<feature type="domain" description="K1 capsule-specific polysaccharide lyase C-terminal" evidence="2">
    <location>
        <begin position="311"/>
        <end position="379"/>
    </location>
</feature>
<dbReference type="SUPFAM" id="SSF48452">
    <property type="entry name" value="TPR-like"/>
    <property type="match status" value="1"/>
</dbReference>
<evidence type="ECO:0000313" key="3">
    <source>
        <dbReference type="EMBL" id="KKU88499.1"/>
    </source>
</evidence>
<evidence type="ECO:0000256" key="1">
    <source>
        <dbReference type="SAM" id="Phobius"/>
    </source>
</evidence>
<dbReference type="Proteomes" id="UP000034739">
    <property type="component" value="Unassembled WGS sequence"/>
</dbReference>
<dbReference type="AlphaFoldDB" id="A0A0G1U359"/>
<sequence length="384" mass="41463">MEPVEPQPTLTRTVLVTQPWVIVLAVAVAATIGTPILFLMSTRTAGQSIISPIAEQTMEDSSLSSLPSALSSSSPYTPSQYIYFSQSYFADGQAMSQNRQQSDEDKKQILAKLQQSLDTISEGIQQYPKRAELWAHRAAIERALTGITPNALASAIADMEQAYQLSPQNPDYGKTLSDLYLKAQQLDKATFYLTQTQALKPNDPQLLYNLAQLQVKAGLLAAANVSFTKLLPLVTDANQKEKVKTEKAAVEQLLSQAGNIPQSPLSPQSPQFSPPQGLELLPAQQTLSRELVVAAPDDSLSPYEDTVAGSAYSGSATLPKGQTSVTIENTRVNATAPIYVTPQGATNATLTVASKKAGSHFVVSVDSPQPQDLTFNWWILTPQE</sequence>
<comment type="caution">
    <text evidence="3">The sequence shown here is derived from an EMBL/GenBank/DDBJ whole genome shotgun (WGS) entry which is preliminary data.</text>
</comment>
<gene>
    <name evidence="3" type="ORF">UY16_C0006G0014</name>
</gene>
<dbReference type="InterPro" id="IPR056204">
    <property type="entry name" value="K1-lyase_C"/>
</dbReference>
<proteinExistence type="predicted"/>
<dbReference type="Gene3D" id="1.25.40.10">
    <property type="entry name" value="Tetratricopeptide repeat domain"/>
    <property type="match status" value="1"/>
</dbReference>
<dbReference type="InterPro" id="IPR011990">
    <property type="entry name" value="TPR-like_helical_dom_sf"/>
</dbReference>
<evidence type="ECO:0000313" key="4">
    <source>
        <dbReference type="Proteomes" id="UP000034739"/>
    </source>
</evidence>
<reference evidence="3 4" key="1">
    <citation type="journal article" date="2015" name="Nature">
        <title>rRNA introns, odd ribosomes, and small enigmatic genomes across a large radiation of phyla.</title>
        <authorList>
            <person name="Brown C.T."/>
            <person name="Hug L.A."/>
            <person name="Thomas B.C."/>
            <person name="Sharon I."/>
            <person name="Castelle C.J."/>
            <person name="Singh A."/>
            <person name="Wilkins M.J."/>
            <person name="Williams K.H."/>
            <person name="Banfield J.F."/>
        </authorList>
    </citation>
    <scope>NUCLEOTIDE SEQUENCE [LARGE SCALE GENOMIC DNA]</scope>
</reference>
<evidence type="ECO:0000259" key="2">
    <source>
        <dbReference type="Pfam" id="PF24146"/>
    </source>
</evidence>
<name>A0A0G1U359_9BACT</name>
<keyword evidence="1" id="KW-0472">Membrane</keyword>
<protein>
    <recommendedName>
        <fullName evidence="2">K1 capsule-specific polysaccharide lyase C-terminal domain-containing protein</fullName>
    </recommendedName>
</protein>
<dbReference type="EMBL" id="LCOY01000006">
    <property type="protein sequence ID" value="KKU88499.1"/>
    <property type="molecule type" value="Genomic_DNA"/>
</dbReference>
<organism evidence="3 4">
    <name type="scientific">Candidatus Gottesmanbacteria bacterium GW2011_GWA2_47_9</name>
    <dbReference type="NCBI Taxonomy" id="1618445"/>
    <lineage>
        <taxon>Bacteria</taxon>
        <taxon>Candidatus Gottesmaniibacteriota</taxon>
    </lineage>
</organism>
<keyword evidence="1" id="KW-1133">Transmembrane helix</keyword>
<dbReference type="Pfam" id="PF24146">
    <property type="entry name" value="K1-lyase_C"/>
    <property type="match status" value="1"/>
</dbReference>
<dbReference type="Pfam" id="PF14559">
    <property type="entry name" value="TPR_19"/>
    <property type="match status" value="1"/>
</dbReference>